<sequence precursor="true">MKFQIIALITTSLAISFAGLAHAERADREKPVTIESDKASYDDRNKVQIFEGTVNLKQGTLVIVSEKLVVTQDAEGFQKGIATGGQGGLARFRQKREGKDEYIEGEAERIEYDGRTDKARLFNRAMTRSGQDETRGQYIEYDGYTEQYTVTNGANANVVKNSKERVVTTIYPKSAKPAAPGKP</sequence>
<comment type="subcellular location">
    <subcellularLocation>
        <location evidence="4">Periplasm</location>
    </subcellularLocation>
</comment>
<keyword evidence="2 4" id="KW-0732">Signal</keyword>
<evidence type="ECO:0000256" key="1">
    <source>
        <dbReference type="ARBA" id="ARBA00022448"/>
    </source>
</evidence>
<dbReference type="InterPro" id="IPR052037">
    <property type="entry name" value="LPS_export_LptA"/>
</dbReference>
<organism evidence="6 7">
    <name type="scientific">Uliginosibacterium paludis</name>
    <dbReference type="NCBI Taxonomy" id="1615952"/>
    <lineage>
        <taxon>Bacteria</taxon>
        <taxon>Pseudomonadati</taxon>
        <taxon>Pseudomonadota</taxon>
        <taxon>Betaproteobacteria</taxon>
        <taxon>Rhodocyclales</taxon>
        <taxon>Zoogloeaceae</taxon>
        <taxon>Uliginosibacterium</taxon>
    </lineage>
</organism>
<keyword evidence="1 4" id="KW-0813">Transport</keyword>
<evidence type="ECO:0000313" key="7">
    <source>
        <dbReference type="Proteomes" id="UP001548590"/>
    </source>
</evidence>
<gene>
    <name evidence="4 6" type="primary">lptA</name>
    <name evidence="6" type="ORF">ABVT11_17565</name>
</gene>
<feature type="domain" description="Organic solvent tolerance-like N-terminal" evidence="5">
    <location>
        <begin position="33"/>
        <end position="145"/>
    </location>
</feature>
<feature type="chain" id="PRO_5044925043" description="Lipopolysaccharide export system protein LptA" evidence="4">
    <location>
        <begin position="24"/>
        <end position="183"/>
    </location>
</feature>
<accession>A0ABV2CUR1</accession>
<comment type="caution">
    <text evidence="6">The sequence shown here is derived from an EMBL/GenBank/DDBJ whole genome shotgun (WGS) entry which is preliminary data.</text>
</comment>
<dbReference type="RefSeq" id="WP_345928255.1">
    <property type="nucleotide sequence ID" value="NZ_JBDIVF010000005.1"/>
</dbReference>
<proteinExistence type="inferred from homology"/>
<name>A0ABV2CUR1_9RHOO</name>
<dbReference type="InterPro" id="IPR014340">
    <property type="entry name" value="LptA"/>
</dbReference>
<reference evidence="6 7" key="1">
    <citation type="submission" date="2024-07" db="EMBL/GenBank/DDBJ databases">
        <title>Uliginosibacterium paludis KCTC:42655.</title>
        <authorList>
            <person name="Kim M.K."/>
        </authorList>
    </citation>
    <scope>NUCLEOTIDE SEQUENCE [LARGE SCALE GENOMIC DNA]</scope>
    <source>
        <strain evidence="6 7">KCTC 42655</strain>
    </source>
</reference>
<comment type="similarity">
    <text evidence="4">Belongs to the LptA family.</text>
</comment>
<dbReference type="Pfam" id="PF03968">
    <property type="entry name" value="LptD_N"/>
    <property type="match status" value="1"/>
</dbReference>
<evidence type="ECO:0000313" key="6">
    <source>
        <dbReference type="EMBL" id="MET1491651.1"/>
    </source>
</evidence>
<protein>
    <recommendedName>
        <fullName evidence="4">Lipopolysaccharide export system protein LptA</fullName>
    </recommendedName>
</protein>
<dbReference type="PANTHER" id="PTHR36504">
    <property type="entry name" value="LIPOPOLYSACCHARIDE EXPORT SYSTEM PROTEIN LPTA"/>
    <property type="match status" value="1"/>
</dbReference>
<evidence type="ECO:0000256" key="3">
    <source>
        <dbReference type="ARBA" id="ARBA00022764"/>
    </source>
</evidence>
<evidence type="ECO:0000256" key="4">
    <source>
        <dbReference type="HAMAP-Rule" id="MF_01914"/>
    </source>
</evidence>
<dbReference type="Proteomes" id="UP001548590">
    <property type="component" value="Unassembled WGS sequence"/>
</dbReference>
<feature type="signal peptide" evidence="4">
    <location>
        <begin position="1"/>
        <end position="23"/>
    </location>
</feature>
<dbReference type="Gene3D" id="2.60.450.10">
    <property type="entry name" value="Lipopolysaccharide (LPS) transport protein A like domain"/>
    <property type="match status" value="1"/>
</dbReference>
<dbReference type="PANTHER" id="PTHR36504:SF1">
    <property type="entry name" value="LIPOPOLYSACCHARIDE EXPORT SYSTEM PROTEIN LPTA"/>
    <property type="match status" value="1"/>
</dbReference>
<keyword evidence="3 4" id="KW-0574">Periplasm</keyword>
<evidence type="ECO:0000256" key="2">
    <source>
        <dbReference type="ARBA" id="ARBA00022729"/>
    </source>
</evidence>
<evidence type="ECO:0000259" key="5">
    <source>
        <dbReference type="Pfam" id="PF03968"/>
    </source>
</evidence>
<dbReference type="NCBIfam" id="TIGR03002">
    <property type="entry name" value="outer_YhbN_LptA"/>
    <property type="match status" value="1"/>
</dbReference>
<dbReference type="HAMAP" id="MF_01914">
    <property type="entry name" value="LPS_assembly_LptA"/>
    <property type="match status" value="1"/>
</dbReference>
<comment type="function">
    <text evidence="4">Involved in the assembly of lipopolysaccharide (LPS). Required for the translocation of LPS from the inner membrane to the outer membrane.</text>
</comment>
<dbReference type="InterPro" id="IPR005653">
    <property type="entry name" value="OstA-like_N"/>
</dbReference>
<comment type="subunit">
    <text evidence="4">Component of the lipopolysaccharide transport and assembly complex.</text>
</comment>
<keyword evidence="7" id="KW-1185">Reference proteome</keyword>
<dbReference type="EMBL" id="JBEWLZ010000014">
    <property type="protein sequence ID" value="MET1491651.1"/>
    <property type="molecule type" value="Genomic_DNA"/>
</dbReference>